<feature type="non-terminal residue" evidence="2">
    <location>
        <position position="1"/>
    </location>
</feature>
<evidence type="ECO:0000313" key="2">
    <source>
        <dbReference type="EMBL" id="KID71939.1"/>
    </source>
</evidence>
<reference evidence="2 3" key="1">
    <citation type="journal article" date="2014" name="Proc. Natl. Acad. Sci. U.S.A.">
        <title>Trajectory and genomic determinants of fungal-pathogen speciation and host adaptation.</title>
        <authorList>
            <person name="Hu X."/>
            <person name="Xiao G."/>
            <person name="Zheng P."/>
            <person name="Shang Y."/>
            <person name="Su Y."/>
            <person name="Zhang X."/>
            <person name="Liu X."/>
            <person name="Zhan S."/>
            <person name="St Leger R.J."/>
            <person name="Wang C."/>
        </authorList>
    </citation>
    <scope>NUCLEOTIDE SEQUENCE [LARGE SCALE GENOMIC DNA]</scope>
    <source>
        <strain evidence="2 3">ARSEF 549</strain>
    </source>
</reference>
<keyword evidence="3" id="KW-1185">Reference proteome</keyword>
<dbReference type="VEuPathDB" id="FungiDB:MAN_01538"/>
<accession>A0A0B4GVF3</accession>
<dbReference type="HOGENOM" id="CLU_036932_0_0_1"/>
<dbReference type="OrthoDB" id="5386595at2759"/>
<dbReference type="Proteomes" id="UP000031186">
    <property type="component" value="Unassembled WGS sequence"/>
</dbReference>
<comment type="caution">
    <text evidence="2">The sequence shown here is derived from an EMBL/GenBank/DDBJ whole genome shotgun (WGS) entry which is preliminary data.</text>
</comment>
<evidence type="ECO:0000313" key="3">
    <source>
        <dbReference type="Proteomes" id="UP000031186"/>
    </source>
</evidence>
<organism evidence="2 3">
    <name type="scientific">Metarhizium anisopliae (strain ARSEF 549)</name>
    <dbReference type="NCBI Taxonomy" id="3151832"/>
    <lineage>
        <taxon>Eukaryota</taxon>
        <taxon>Fungi</taxon>
        <taxon>Dikarya</taxon>
        <taxon>Ascomycota</taxon>
        <taxon>Pezizomycotina</taxon>
        <taxon>Sordariomycetes</taxon>
        <taxon>Hypocreomycetidae</taxon>
        <taxon>Hypocreales</taxon>
        <taxon>Clavicipitaceae</taxon>
        <taxon>Metarhizium</taxon>
    </lineage>
</organism>
<sequence length="438" mass="50601">MAPQVPNLVALRADYTKAQDALVHLQMEFDELSRQVEPDLDPDQEQPEPDREASLQLATLGIELASQQKSTIQLERNIVILKREAGILQPEEAKQRLQELSQRFFRAGDELWRYQKKKRRFDPGPARLLDPRDDGLAECLFALYKRPEGQNQRRRAHSRSRGYIDHPRPNTWRAGALAYYHANGIDYGKGKDAVWCHVSGAWYSTTCVKTVRIVPPLPDAGCIGEMLFGPRAQSTERPGNALFMRGYLKDWFDNDDIVIIPVNATERPITRWRIDVITNDTRRELCWSAPEGLGQDINGKELKFLGDKRPVARFLYFRFVMALVRIKDVKRAGWQDVWARFYTQRPFPTPGNYMRKAMIFALATQFEGADMKVVESWVADHGFESPLKMTDDEATEAARRVHVAVEAVTLRRLEERKYYEDSEEFTDSDSAEDLEWYD</sequence>
<evidence type="ECO:0000256" key="1">
    <source>
        <dbReference type="SAM" id="MobiDB-lite"/>
    </source>
</evidence>
<proteinExistence type="predicted"/>
<dbReference type="EMBL" id="AZNF01000001">
    <property type="protein sequence ID" value="KID71939.1"/>
    <property type="molecule type" value="Genomic_DNA"/>
</dbReference>
<name>A0A0B4GVF3_METAF</name>
<dbReference type="AlphaFoldDB" id="A0A0B4GVF3"/>
<gene>
    <name evidence="2" type="ORF">MAN_01538</name>
</gene>
<feature type="compositionally biased region" description="Acidic residues" evidence="1">
    <location>
        <begin position="421"/>
        <end position="438"/>
    </location>
</feature>
<feature type="region of interest" description="Disordered" evidence="1">
    <location>
        <begin position="419"/>
        <end position="438"/>
    </location>
</feature>
<protein>
    <recommendedName>
        <fullName evidence="4">HNH nuclease domain-containing protein</fullName>
    </recommendedName>
</protein>
<evidence type="ECO:0008006" key="4">
    <source>
        <dbReference type="Google" id="ProtNLM"/>
    </source>
</evidence>